<keyword evidence="2" id="KW-1185">Reference proteome</keyword>
<gene>
    <name evidence="1" type="ORF">PDESU_01819</name>
</gene>
<sequence>MTGPSDGFEAGKPDGFSAANVEKIMQHFDGLPDDGVRVGLSCIFSYFKYRPETVQQSLRNYLQAAEETDTPITVKLDGEQWWDARPDLWNWWDPDLPGYDPDNVSNVEWTGWGPEYALKSAWRDWGRQIRVRPPPNLMSPAYRKACHEALEPLLAIIMDWQRSLPKEKRDLLVGVEVGWESAIGVNHFYPKEGDDYLDLQAKDDPRFKKDRSQLLNRGGKTQGYAAAYTGGIRKSGTLEYEDQVKIVQRHLEDLSRVLRKAGLPRSRIFTHGWGNEDGEALYDAAVNRYSCPGWSCYWYSHRMQDDSGINRGIRESDAEYWAAVEWLFRFEFKKEPWIRAFKSTLFHRNCRYLTFYNWSAIMEKENGDQIIEAVHEVIKEHNRE</sequence>
<evidence type="ECO:0000313" key="2">
    <source>
        <dbReference type="Proteomes" id="UP000366872"/>
    </source>
</evidence>
<reference evidence="1 2" key="1">
    <citation type="submission" date="2019-04" db="EMBL/GenBank/DDBJ databases">
        <authorList>
            <person name="Van Vliet M D."/>
        </authorList>
    </citation>
    <scope>NUCLEOTIDE SEQUENCE [LARGE SCALE GENOMIC DNA]</scope>
    <source>
        <strain evidence="1 2">F1</strain>
    </source>
</reference>
<name>A0A6C2U072_PONDE</name>
<dbReference type="Proteomes" id="UP000366872">
    <property type="component" value="Unassembled WGS sequence"/>
</dbReference>
<dbReference type="AlphaFoldDB" id="A0A6C2U072"/>
<evidence type="ECO:0008006" key="3">
    <source>
        <dbReference type="Google" id="ProtNLM"/>
    </source>
</evidence>
<protein>
    <recommendedName>
        <fullName evidence="3">Glycoside hydrolase family 42 N-terminal domain-containing protein</fullName>
    </recommendedName>
</protein>
<proteinExistence type="predicted"/>
<evidence type="ECO:0000313" key="1">
    <source>
        <dbReference type="EMBL" id="VGO13263.1"/>
    </source>
</evidence>
<dbReference type="EMBL" id="CAAHFG010000001">
    <property type="protein sequence ID" value="VGO13263.1"/>
    <property type="molecule type" value="Genomic_DNA"/>
</dbReference>
<organism evidence="1 2">
    <name type="scientific">Pontiella desulfatans</name>
    <dbReference type="NCBI Taxonomy" id="2750659"/>
    <lineage>
        <taxon>Bacteria</taxon>
        <taxon>Pseudomonadati</taxon>
        <taxon>Kiritimatiellota</taxon>
        <taxon>Kiritimatiellia</taxon>
        <taxon>Kiritimatiellales</taxon>
        <taxon>Pontiellaceae</taxon>
        <taxon>Pontiella</taxon>
    </lineage>
</organism>
<accession>A0A6C2U072</accession>